<dbReference type="EMBL" id="JBEDUW010000004">
    <property type="protein sequence ID" value="KAK9931970.1"/>
    <property type="molecule type" value="Genomic_DNA"/>
</dbReference>
<dbReference type="Proteomes" id="UP001457282">
    <property type="component" value="Unassembled WGS sequence"/>
</dbReference>
<feature type="region of interest" description="Disordered" evidence="1">
    <location>
        <begin position="1"/>
        <end position="36"/>
    </location>
</feature>
<dbReference type="AlphaFoldDB" id="A0AAW1X593"/>
<accession>A0AAW1X593</accession>
<evidence type="ECO:0000313" key="2">
    <source>
        <dbReference type="EMBL" id="KAK9931959.1"/>
    </source>
</evidence>
<evidence type="ECO:0000313" key="4">
    <source>
        <dbReference type="Proteomes" id="UP001457282"/>
    </source>
</evidence>
<evidence type="ECO:0000256" key="1">
    <source>
        <dbReference type="SAM" id="MobiDB-lite"/>
    </source>
</evidence>
<sequence>MDQKKPEIAVVVSPSKTQMDVSSEAENKMQADQHGGCSSNFTQGYKAEEFVDKHTGALFGCKEDDDDFVDLEQGYGPENKTQVKSKESV</sequence>
<dbReference type="EMBL" id="JBEDUW010000004">
    <property type="protein sequence ID" value="KAK9931959.1"/>
    <property type="molecule type" value="Genomic_DNA"/>
</dbReference>
<name>A0AAW1X593_RUBAR</name>
<evidence type="ECO:0000313" key="3">
    <source>
        <dbReference type="EMBL" id="KAK9931970.1"/>
    </source>
</evidence>
<proteinExistence type="predicted"/>
<comment type="caution">
    <text evidence="3">The sequence shown here is derived from an EMBL/GenBank/DDBJ whole genome shotgun (WGS) entry which is preliminary data.</text>
</comment>
<reference evidence="3 4" key="1">
    <citation type="journal article" date="2023" name="G3 (Bethesda)">
        <title>A chromosome-length genome assembly and annotation of blackberry (Rubus argutus, cv. 'Hillquist').</title>
        <authorList>
            <person name="Bruna T."/>
            <person name="Aryal R."/>
            <person name="Dudchenko O."/>
            <person name="Sargent D.J."/>
            <person name="Mead D."/>
            <person name="Buti M."/>
            <person name="Cavallini A."/>
            <person name="Hytonen T."/>
            <person name="Andres J."/>
            <person name="Pham M."/>
            <person name="Weisz D."/>
            <person name="Mascagni F."/>
            <person name="Usai G."/>
            <person name="Natali L."/>
            <person name="Bassil N."/>
            <person name="Fernandez G.E."/>
            <person name="Lomsadze A."/>
            <person name="Armour M."/>
            <person name="Olukolu B."/>
            <person name="Poorten T."/>
            <person name="Britton C."/>
            <person name="Davik J."/>
            <person name="Ashrafi H."/>
            <person name="Aiden E.L."/>
            <person name="Borodovsky M."/>
            <person name="Worthington M."/>
        </authorList>
    </citation>
    <scope>NUCLEOTIDE SEQUENCE [LARGE SCALE GENOMIC DNA]</scope>
    <source>
        <strain evidence="3">PI 553951</strain>
    </source>
</reference>
<organism evidence="3 4">
    <name type="scientific">Rubus argutus</name>
    <name type="common">Southern blackberry</name>
    <dbReference type="NCBI Taxonomy" id="59490"/>
    <lineage>
        <taxon>Eukaryota</taxon>
        <taxon>Viridiplantae</taxon>
        <taxon>Streptophyta</taxon>
        <taxon>Embryophyta</taxon>
        <taxon>Tracheophyta</taxon>
        <taxon>Spermatophyta</taxon>
        <taxon>Magnoliopsida</taxon>
        <taxon>eudicotyledons</taxon>
        <taxon>Gunneridae</taxon>
        <taxon>Pentapetalae</taxon>
        <taxon>rosids</taxon>
        <taxon>fabids</taxon>
        <taxon>Rosales</taxon>
        <taxon>Rosaceae</taxon>
        <taxon>Rosoideae</taxon>
        <taxon>Rosoideae incertae sedis</taxon>
        <taxon>Rubus</taxon>
    </lineage>
</organism>
<gene>
    <name evidence="2" type="ORF">M0R45_019213</name>
    <name evidence="3" type="ORF">M0R45_019224</name>
</gene>
<protein>
    <submittedName>
        <fullName evidence="3">Uncharacterized protein</fullName>
    </submittedName>
</protein>
<keyword evidence="4" id="KW-1185">Reference proteome</keyword>